<evidence type="ECO:0000256" key="2">
    <source>
        <dbReference type="ARBA" id="ARBA00022723"/>
    </source>
</evidence>
<comment type="catalytic activity">
    <reaction evidence="4">
        <text>hydrogencarbonate + H(+) = CO2 + H2O</text>
        <dbReference type="Rhea" id="RHEA:10748"/>
        <dbReference type="ChEBI" id="CHEBI:15377"/>
        <dbReference type="ChEBI" id="CHEBI:15378"/>
        <dbReference type="ChEBI" id="CHEBI:16526"/>
        <dbReference type="ChEBI" id="CHEBI:17544"/>
        <dbReference type="EC" id="4.2.1.1"/>
    </reaction>
</comment>
<comment type="caution">
    <text evidence="6">The sequence shown here is derived from an EMBL/GenBank/DDBJ whole genome shotgun (WGS) entry which is preliminary data.</text>
</comment>
<comment type="similarity">
    <text evidence="1 4">Belongs to the alpha-carbonic anhydrase family.</text>
</comment>
<dbReference type="Gene3D" id="3.10.200.10">
    <property type="entry name" value="Alpha carbonic anhydrase"/>
    <property type="match status" value="1"/>
</dbReference>
<keyword evidence="4" id="KW-0456">Lyase</keyword>
<dbReference type="Proteomes" id="UP001075354">
    <property type="component" value="Chromosome 1"/>
</dbReference>
<dbReference type="InterPro" id="IPR018338">
    <property type="entry name" value="Carbonic_anhydrase_a-class_CS"/>
</dbReference>
<dbReference type="PANTHER" id="PTHR18952">
    <property type="entry name" value="CARBONIC ANHYDRASE"/>
    <property type="match status" value="1"/>
</dbReference>
<comment type="cofactor">
    <cofactor evidence="4">
        <name>Zn(2+)</name>
        <dbReference type="ChEBI" id="CHEBI:29105"/>
    </cofactor>
</comment>
<name>A0AAV7XZI9_9NEOP</name>
<comment type="function">
    <text evidence="4">Reversible hydration of carbon dioxide.</text>
</comment>
<dbReference type="EMBL" id="JAPTSV010000001">
    <property type="protein sequence ID" value="KAJ1532154.1"/>
    <property type="molecule type" value="Genomic_DNA"/>
</dbReference>
<dbReference type="PANTHER" id="PTHR18952:SF270">
    <property type="entry name" value="CARBONIC ANHYDRASE"/>
    <property type="match status" value="1"/>
</dbReference>
<dbReference type="GO" id="GO:0008270">
    <property type="term" value="F:zinc ion binding"/>
    <property type="evidence" value="ECO:0007669"/>
    <property type="project" value="UniProtKB-UniRule"/>
</dbReference>
<dbReference type="GO" id="GO:0004089">
    <property type="term" value="F:carbonate dehydratase activity"/>
    <property type="evidence" value="ECO:0007669"/>
    <property type="project" value="UniProtKB-UniRule"/>
</dbReference>
<dbReference type="PROSITE" id="PS00162">
    <property type="entry name" value="ALPHA_CA_1"/>
    <property type="match status" value="1"/>
</dbReference>
<evidence type="ECO:0000313" key="7">
    <source>
        <dbReference type="Proteomes" id="UP001075354"/>
    </source>
</evidence>
<keyword evidence="3 4" id="KW-0862">Zinc</keyword>
<dbReference type="AlphaFoldDB" id="A0AAV7XZI9"/>
<dbReference type="CDD" id="cd00326">
    <property type="entry name" value="alpha_CA"/>
    <property type="match status" value="1"/>
</dbReference>
<organism evidence="6 7">
    <name type="scientific">Megalurothrips usitatus</name>
    <name type="common">bean blossom thrips</name>
    <dbReference type="NCBI Taxonomy" id="439358"/>
    <lineage>
        <taxon>Eukaryota</taxon>
        <taxon>Metazoa</taxon>
        <taxon>Ecdysozoa</taxon>
        <taxon>Arthropoda</taxon>
        <taxon>Hexapoda</taxon>
        <taxon>Insecta</taxon>
        <taxon>Pterygota</taxon>
        <taxon>Neoptera</taxon>
        <taxon>Paraneoptera</taxon>
        <taxon>Thysanoptera</taxon>
        <taxon>Terebrantia</taxon>
        <taxon>Thripoidea</taxon>
        <taxon>Thripidae</taxon>
        <taxon>Megalurothrips</taxon>
    </lineage>
</organism>
<dbReference type="Pfam" id="PF00194">
    <property type="entry name" value="Carb_anhydrase"/>
    <property type="match status" value="1"/>
</dbReference>
<dbReference type="InterPro" id="IPR023561">
    <property type="entry name" value="Carbonic_anhydrase_a-class"/>
</dbReference>
<reference evidence="6" key="1">
    <citation type="submission" date="2022-12" db="EMBL/GenBank/DDBJ databases">
        <title>Chromosome-level genome assembly of the bean flower thrips Megalurothrips usitatus.</title>
        <authorList>
            <person name="Ma L."/>
            <person name="Liu Q."/>
            <person name="Li H."/>
            <person name="Cai W."/>
        </authorList>
    </citation>
    <scope>NUCLEOTIDE SEQUENCE</scope>
    <source>
        <strain evidence="6">Cailab_2022a</strain>
    </source>
</reference>
<keyword evidence="4" id="KW-0732">Signal</keyword>
<dbReference type="GO" id="GO:0005737">
    <property type="term" value="C:cytoplasm"/>
    <property type="evidence" value="ECO:0007669"/>
    <property type="project" value="TreeGrafter"/>
</dbReference>
<dbReference type="InterPro" id="IPR036398">
    <property type="entry name" value="CA_dom_sf"/>
</dbReference>
<dbReference type="PROSITE" id="PS51144">
    <property type="entry name" value="ALPHA_CA_2"/>
    <property type="match status" value="1"/>
</dbReference>
<evidence type="ECO:0000256" key="4">
    <source>
        <dbReference type="RuleBase" id="RU367011"/>
    </source>
</evidence>
<accession>A0AAV7XZI9</accession>
<feature type="signal peptide" evidence="4">
    <location>
        <begin position="1"/>
        <end position="21"/>
    </location>
</feature>
<dbReference type="InterPro" id="IPR001148">
    <property type="entry name" value="CA_dom"/>
</dbReference>
<evidence type="ECO:0000259" key="5">
    <source>
        <dbReference type="PROSITE" id="PS51144"/>
    </source>
</evidence>
<keyword evidence="2 4" id="KW-0479">Metal-binding</keyword>
<proteinExistence type="inferred from homology"/>
<evidence type="ECO:0000313" key="6">
    <source>
        <dbReference type="EMBL" id="KAJ1532154.1"/>
    </source>
</evidence>
<dbReference type="EC" id="4.2.1.1" evidence="4"/>
<dbReference type="SMART" id="SM01057">
    <property type="entry name" value="Carb_anhydrase"/>
    <property type="match status" value="1"/>
</dbReference>
<sequence length="325" mass="35038">MVTTFTALLLAAVWCADPAVSWKHPESEANGWAGTCRTGSEQSPIDIPTGDKSSTTPVNYEPLVFVNYGNLVSYNLTNNGHTAVLTAQNSCNVYLTGGGLRKLYKLEQMHFHWGSEHLVGGYRYPLELHFVHYDAKFESLQDAVGKNSSLAVLAVLFRPDKSDQPNKELAQVVSGLRAVVEPGKQAALAARLGPGSLLPPDTERWWRYAGSLTTPGCDQGVTWTVFKDTLPLGRDQVKEFQKLTQPAGAAGAAGAAGTEYILKNFRAPQPLKQRALLYQDPGQHAKCGAASSPASRGVVGAVLLIAVLRLLQVGPVDYLLNGRLL</sequence>
<evidence type="ECO:0000256" key="3">
    <source>
        <dbReference type="ARBA" id="ARBA00022833"/>
    </source>
</evidence>
<feature type="domain" description="Alpha-carbonic anhydrase" evidence="5">
    <location>
        <begin position="20"/>
        <end position="280"/>
    </location>
</feature>
<gene>
    <name evidence="6" type="ORF">ONE63_000778</name>
</gene>
<evidence type="ECO:0000256" key="1">
    <source>
        <dbReference type="ARBA" id="ARBA00010718"/>
    </source>
</evidence>
<keyword evidence="7" id="KW-1185">Reference proteome</keyword>
<feature type="chain" id="PRO_5043092807" description="Carbonic anhydrase" evidence="4">
    <location>
        <begin position="22"/>
        <end position="325"/>
    </location>
</feature>
<dbReference type="SUPFAM" id="SSF51069">
    <property type="entry name" value="Carbonic anhydrase"/>
    <property type="match status" value="1"/>
</dbReference>
<protein>
    <recommendedName>
        <fullName evidence="4">Carbonic anhydrase</fullName>
        <ecNumber evidence="4">4.2.1.1</ecNumber>
    </recommendedName>
</protein>